<evidence type="ECO:0000256" key="6">
    <source>
        <dbReference type="SAM" id="MobiDB-lite"/>
    </source>
</evidence>
<keyword evidence="4" id="KW-1015">Disulfide bond</keyword>
<dbReference type="EMBL" id="CALNXI010000431">
    <property type="protein sequence ID" value="CAH3027015.1"/>
    <property type="molecule type" value="Genomic_DNA"/>
</dbReference>
<feature type="domain" description="Peptidase S1" evidence="8">
    <location>
        <begin position="79"/>
        <end position="311"/>
    </location>
</feature>
<dbReference type="Proteomes" id="UP001159427">
    <property type="component" value="Unassembled WGS sequence"/>
</dbReference>
<dbReference type="Pfam" id="PF00089">
    <property type="entry name" value="Trypsin"/>
    <property type="match status" value="1"/>
</dbReference>
<reference evidence="9 10" key="1">
    <citation type="submission" date="2022-05" db="EMBL/GenBank/DDBJ databases">
        <authorList>
            <consortium name="Genoscope - CEA"/>
            <person name="William W."/>
        </authorList>
    </citation>
    <scope>NUCLEOTIDE SEQUENCE [LARGE SCALE GENOMIC DNA]</scope>
</reference>
<keyword evidence="1 5" id="KW-0645">Protease</keyword>
<dbReference type="InterPro" id="IPR001314">
    <property type="entry name" value="Peptidase_S1A"/>
</dbReference>
<feature type="region of interest" description="Disordered" evidence="6">
    <location>
        <begin position="20"/>
        <end position="77"/>
    </location>
</feature>
<dbReference type="PROSITE" id="PS50240">
    <property type="entry name" value="TRYPSIN_DOM"/>
    <property type="match status" value="1"/>
</dbReference>
<dbReference type="InterPro" id="IPR018114">
    <property type="entry name" value="TRYPSIN_HIS"/>
</dbReference>
<dbReference type="InterPro" id="IPR050127">
    <property type="entry name" value="Serine_Proteases_S1"/>
</dbReference>
<keyword evidence="3 5" id="KW-0720">Serine protease</keyword>
<dbReference type="Gene3D" id="2.40.10.10">
    <property type="entry name" value="Trypsin-like serine proteases"/>
    <property type="match status" value="1"/>
</dbReference>
<feature type="signal peptide" evidence="7">
    <location>
        <begin position="1"/>
        <end position="18"/>
    </location>
</feature>
<dbReference type="InterPro" id="IPR001254">
    <property type="entry name" value="Trypsin_dom"/>
</dbReference>
<proteinExistence type="predicted"/>
<dbReference type="PROSITE" id="PS00134">
    <property type="entry name" value="TRYPSIN_HIS"/>
    <property type="match status" value="1"/>
</dbReference>
<evidence type="ECO:0000313" key="9">
    <source>
        <dbReference type="EMBL" id="CAH3027015.1"/>
    </source>
</evidence>
<evidence type="ECO:0000256" key="5">
    <source>
        <dbReference type="RuleBase" id="RU363034"/>
    </source>
</evidence>
<dbReference type="PROSITE" id="PS00135">
    <property type="entry name" value="TRYPSIN_SER"/>
    <property type="match status" value="1"/>
</dbReference>
<keyword evidence="2 5" id="KW-0378">Hydrolase</keyword>
<evidence type="ECO:0000256" key="4">
    <source>
        <dbReference type="ARBA" id="ARBA00023157"/>
    </source>
</evidence>
<comment type="caution">
    <text evidence="9">The sequence shown here is derived from an EMBL/GenBank/DDBJ whole genome shotgun (WGS) entry which is preliminary data.</text>
</comment>
<protein>
    <recommendedName>
        <fullName evidence="8">Peptidase S1 domain-containing protein</fullName>
    </recommendedName>
</protein>
<feature type="chain" id="PRO_5046219414" description="Peptidase S1 domain-containing protein" evidence="7">
    <location>
        <begin position="19"/>
        <end position="312"/>
    </location>
</feature>
<dbReference type="PANTHER" id="PTHR24264">
    <property type="entry name" value="TRYPSIN-RELATED"/>
    <property type="match status" value="1"/>
</dbReference>
<dbReference type="SUPFAM" id="SSF50494">
    <property type="entry name" value="Trypsin-like serine proteases"/>
    <property type="match status" value="1"/>
</dbReference>
<dbReference type="InterPro" id="IPR009003">
    <property type="entry name" value="Peptidase_S1_PA"/>
</dbReference>
<dbReference type="InterPro" id="IPR043504">
    <property type="entry name" value="Peptidase_S1_PA_chymotrypsin"/>
</dbReference>
<evidence type="ECO:0000256" key="1">
    <source>
        <dbReference type="ARBA" id="ARBA00022670"/>
    </source>
</evidence>
<evidence type="ECO:0000259" key="8">
    <source>
        <dbReference type="PROSITE" id="PS50240"/>
    </source>
</evidence>
<accession>A0ABN8MGK1</accession>
<sequence>MKSVVTFIMAAFLAGIQGNPRRGPEVDYFVESDDGSGTPPTPPPPMSTAAPPIPSSSGPTPSGAPSPCGDRPSGSVSRIVGGKEAVKHSIPWQAMLRSGSQFCGGSLIHKQWVLTAAHCVENESPGGFKIWLGAHRKEVKEDATQEFEVIKIVRHPDYNAKGNTENDMALIKLNREAVLGPGVGLVCLGDNSNHLPLDDLNNQCLISGWGTLESGGNQPDVLHEVMVPLVSKSVCQGAYGNLHDSMLCAGFKQGGKDSCQGDSGGPLVCQYNNKWFVEGATSFGKGCAAPDAYGVYAKVRHLRQFIDSTIQG</sequence>
<evidence type="ECO:0000256" key="3">
    <source>
        <dbReference type="ARBA" id="ARBA00022825"/>
    </source>
</evidence>
<evidence type="ECO:0000313" key="10">
    <source>
        <dbReference type="Proteomes" id="UP001159427"/>
    </source>
</evidence>
<feature type="compositionally biased region" description="Pro residues" evidence="6">
    <location>
        <begin position="39"/>
        <end position="54"/>
    </location>
</feature>
<dbReference type="PRINTS" id="PR00722">
    <property type="entry name" value="CHYMOTRYPSIN"/>
</dbReference>
<name>A0ABN8MGK1_9CNID</name>
<evidence type="ECO:0000256" key="7">
    <source>
        <dbReference type="SAM" id="SignalP"/>
    </source>
</evidence>
<feature type="compositionally biased region" description="Low complexity" evidence="6">
    <location>
        <begin position="55"/>
        <end position="67"/>
    </location>
</feature>
<gene>
    <name evidence="9" type="ORF">PEVE_00030488</name>
</gene>
<keyword evidence="10" id="KW-1185">Reference proteome</keyword>
<dbReference type="SMART" id="SM00020">
    <property type="entry name" value="Tryp_SPc"/>
    <property type="match status" value="1"/>
</dbReference>
<organism evidence="9 10">
    <name type="scientific">Porites evermanni</name>
    <dbReference type="NCBI Taxonomy" id="104178"/>
    <lineage>
        <taxon>Eukaryota</taxon>
        <taxon>Metazoa</taxon>
        <taxon>Cnidaria</taxon>
        <taxon>Anthozoa</taxon>
        <taxon>Hexacorallia</taxon>
        <taxon>Scleractinia</taxon>
        <taxon>Fungiina</taxon>
        <taxon>Poritidae</taxon>
        <taxon>Porites</taxon>
    </lineage>
</organism>
<evidence type="ECO:0000256" key="2">
    <source>
        <dbReference type="ARBA" id="ARBA00022801"/>
    </source>
</evidence>
<dbReference type="InterPro" id="IPR033116">
    <property type="entry name" value="TRYPSIN_SER"/>
</dbReference>
<dbReference type="CDD" id="cd00190">
    <property type="entry name" value="Tryp_SPc"/>
    <property type="match status" value="1"/>
</dbReference>
<keyword evidence="7" id="KW-0732">Signal</keyword>
<dbReference type="PANTHER" id="PTHR24264:SF54">
    <property type="entry name" value="PEPTIDASE S1 DOMAIN-CONTAINING PROTEIN"/>
    <property type="match status" value="1"/>
</dbReference>